<dbReference type="SUPFAM" id="SSF53850">
    <property type="entry name" value="Periplasmic binding protein-like II"/>
    <property type="match status" value="1"/>
</dbReference>
<dbReference type="RefSeq" id="WP_058639637.1">
    <property type="nucleotide sequence ID" value="NZ_LDSN01000055.1"/>
</dbReference>
<dbReference type="PANTHER" id="PTHR30290">
    <property type="entry name" value="PERIPLASMIC BINDING COMPONENT OF ABC TRANSPORTER"/>
    <property type="match status" value="1"/>
</dbReference>
<dbReference type="CDD" id="cd08492">
    <property type="entry name" value="PBP2_NikA_DppA_OppA_like_15"/>
    <property type="match status" value="1"/>
</dbReference>
<comment type="caution">
    <text evidence="4">The sequence shown here is derived from an EMBL/GenBank/DDBJ whole genome shotgun (WGS) entry which is preliminary data.</text>
</comment>
<evidence type="ECO:0000313" key="4">
    <source>
        <dbReference type="EMBL" id="KTT15577.1"/>
    </source>
</evidence>
<dbReference type="GO" id="GO:0030288">
    <property type="term" value="C:outer membrane-bounded periplasmic space"/>
    <property type="evidence" value="ECO:0007669"/>
    <property type="project" value="UniProtKB-ARBA"/>
</dbReference>
<keyword evidence="2" id="KW-0653">Protein transport</keyword>
<name>A0AAJ0PDR3_9PSED</name>
<dbReference type="GO" id="GO:1904680">
    <property type="term" value="F:peptide transmembrane transporter activity"/>
    <property type="evidence" value="ECO:0007669"/>
    <property type="project" value="TreeGrafter"/>
</dbReference>
<gene>
    <name evidence="4" type="ORF">NS96R_18525</name>
</gene>
<accession>A0AAJ0PDR3</accession>
<dbReference type="Pfam" id="PF00496">
    <property type="entry name" value="SBP_bac_5"/>
    <property type="match status" value="1"/>
</dbReference>
<evidence type="ECO:0000313" key="5">
    <source>
        <dbReference type="Proteomes" id="UP000071644"/>
    </source>
</evidence>
<dbReference type="GO" id="GO:0015833">
    <property type="term" value="P:peptide transport"/>
    <property type="evidence" value="ECO:0007669"/>
    <property type="project" value="UniProtKB-KW"/>
</dbReference>
<dbReference type="EMBL" id="LDSN01000055">
    <property type="protein sequence ID" value="KTT15577.1"/>
    <property type="molecule type" value="Genomic_DNA"/>
</dbReference>
<dbReference type="GO" id="GO:0015031">
    <property type="term" value="P:protein transport"/>
    <property type="evidence" value="ECO:0007669"/>
    <property type="project" value="UniProtKB-KW"/>
</dbReference>
<reference evidence="4 5" key="1">
    <citation type="journal article" date="2016" name="Front. Microbiol.">
        <title>Genomic Resource of Rice Seed Associated Bacteria.</title>
        <authorList>
            <person name="Midha S."/>
            <person name="Bansal K."/>
            <person name="Sharma S."/>
            <person name="Kumar N."/>
            <person name="Patil P.P."/>
            <person name="Chaudhry V."/>
            <person name="Patil P.B."/>
        </authorList>
    </citation>
    <scope>NUCLEOTIDE SEQUENCE [LARGE SCALE GENOMIC DNA]</scope>
    <source>
        <strain evidence="4 5">NS96</strain>
    </source>
</reference>
<dbReference type="AlphaFoldDB" id="A0AAJ0PDR3"/>
<feature type="domain" description="Solute-binding protein family 5" evidence="3">
    <location>
        <begin position="76"/>
        <end position="435"/>
    </location>
</feature>
<organism evidence="4 5">
    <name type="scientific">Pseudomonas parafulva</name>
    <dbReference type="NCBI Taxonomy" id="157782"/>
    <lineage>
        <taxon>Bacteria</taxon>
        <taxon>Pseudomonadati</taxon>
        <taxon>Pseudomonadota</taxon>
        <taxon>Gammaproteobacteria</taxon>
        <taxon>Pseudomonadales</taxon>
        <taxon>Pseudomonadaceae</taxon>
        <taxon>Pseudomonas</taxon>
    </lineage>
</organism>
<dbReference type="Proteomes" id="UP000071644">
    <property type="component" value="Unassembled WGS sequence"/>
</dbReference>
<evidence type="ECO:0000256" key="2">
    <source>
        <dbReference type="ARBA" id="ARBA00022927"/>
    </source>
</evidence>
<dbReference type="GO" id="GO:0043190">
    <property type="term" value="C:ATP-binding cassette (ABC) transporter complex"/>
    <property type="evidence" value="ECO:0007669"/>
    <property type="project" value="InterPro"/>
</dbReference>
<keyword evidence="2" id="KW-0813">Transport</keyword>
<protein>
    <submittedName>
        <fullName evidence="4">ABC transporter substrate-binding protein</fullName>
    </submittedName>
</protein>
<evidence type="ECO:0000256" key="1">
    <source>
        <dbReference type="ARBA" id="ARBA00022856"/>
    </source>
</evidence>
<evidence type="ECO:0000259" key="3">
    <source>
        <dbReference type="Pfam" id="PF00496"/>
    </source>
</evidence>
<dbReference type="PIRSF" id="PIRSF002741">
    <property type="entry name" value="MppA"/>
    <property type="match status" value="1"/>
</dbReference>
<dbReference type="Gene3D" id="3.10.105.10">
    <property type="entry name" value="Dipeptide-binding Protein, Domain 3"/>
    <property type="match status" value="1"/>
</dbReference>
<proteinExistence type="predicted"/>
<dbReference type="InterPro" id="IPR000914">
    <property type="entry name" value="SBP_5_dom"/>
</dbReference>
<dbReference type="InterPro" id="IPR039424">
    <property type="entry name" value="SBP_5"/>
</dbReference>
<sequence>MPPLHHLFAFGALTLALTACSPGNEASAGKTLNIAFWGDNTTLVSLDPFQVYWLEHRVLLRNVAESLTDQDPDSGQIIPWLAKSWEVSADALSYTFHLRQDVTFSNGERFDAHAVKAAFDSNKAFAAQLPATFGATYLAGYDHAEVVDDFTVRLVLSRPNAGFLQATSTTNLAILAPASYQLTAKARSLGNIIGTGPFTLDHYTPEVGARLVKRSDYAWPSANVHNRGAAHVDAINISYIPEESVRNGLFLQGKADILWPRNPFSEVDLKLFQAKGATIQSRSLPGPALNLYPNTRDNRLLADRQVRLALQKAIDRTSYAHTVYNAQFPVVSGVYDVTTPYFKPQANKLVYDPAGAEQLLEAAGWPKGKDGYRYKNGKRLTLRYNLTPAESAGDVLVQDQLRKVGIDLKLNVLTRAEWVAGNAAGSYDLTSTYMTRADPIVLQTILDPRSANSATLATNTYEPQTLTRAQALFDSGITATDDAQRAQAYGQLQDLLIDEASAFPLYERVWQAATAPRVKDFRWTAEGFALFSDIEVSQP</sequence>
<dbReference type="InterPro" id="IPR030678">
    <property type="entry name" value="Peptide/Ni-bd"/>
</dbReference>
<dbReference type="Gene3D" id="3.40.190.10">
    <property type="entry name" value="Periplasmic binding protein-like II"/>
    <property type="match status" value="1"/>
</dbReference>
<keyword evidence="1" id="KW-0571">Peptide transport</keyword>